<keyword evidence="2" id="KW-1185">Reference proteome</keyword>
<gene>
    <name evidence="1" type="ORF">C8261_07115</name>
</gene>
<proteinExistence type="predicted"/>
<protein>
    <submittedName>
        <fullName evidence="1">Uncharacterized protein</fullName>
    </submittedName>
</protein>
<name>A0A2T4IGG1_9RHOO</name>
<dbReference type="EMBL" id="PZKC01000005">
    <property type="protein sequence ID" value="PTD96851.1"/>
    <property type="molecule type" value="Genomic_DNA"/>
</dbReference>
<organism evidence="1 2">
    <name type="scientific">Pseudothauera lacus</name>
    <dbReference type="NCBI Taxonomy" id="2136175"/>
    <lineage>
        <taxon>Bacteria</taxon>
        <taxon>Pseudomonadati</taxon>
        <taxon>Pseudomonadota</taxon>
        <taxon>Betaproteobacteria</taxon>
        <taxon>Rhodocyclales</taxon>
        <taxon>Zoogloeaceae</taxon>
        <taxon>Pseudothauera</taxon>
    </lineage>
</organism>
<accession>A0A2T4IGG1</accession>
<evidence type="ECO:0000313" key="2">
    <source>
        <dbReference type="Proteomes" id="UP000241193"/>
    </source>
</evidence>
<dbReference type="Gene3D" id="2.30.110.50">
    <property type="match status" value="1"/>
</dbReference>
<evidence type="ECO:0000313" key="1">
    <source>
        <dbReference type="EMBL" id="PTD96851.1"/>
    </source>
</evidence>
<dbReference type="Proteomes" id="UP000241193">
    <property type="component" value="Unassembled WGS sequence"/>
</dbReference>
<dbReference type="RefSeq" id="WP_146161657.1">
    <property type="nucleotide sequence ID" value="NZ_PZKC01000005.1"/>
</dbReference>
<feature type="non-terminal residue" evidence="1">
    <location>
        <position position="93"/>
    </location>
</feature>
<reference evidence="1 2" key="2">
    <citation type="submission" date="2018-04" db="EMBL/GenBank/DDBJ databases">
        <title>Thauera lacus sp. nov., isolated from an saline lake in Inner Mongolia, China.</title>
        <authorList>
            <person name="Liang Q.-Y."/>
        </authorList>
    </citation>
    <scope>NUCLEOTIDE SEQUENCE [LARGE SCALE GENOMIC DNA]</scope>
    <source>
        <strain evidence="1 2">D20</strain>
    </source>
</reference>
<comment type="caution">
    <text evidence="1">The sequence shown here is derived from an EMBL/GenBank/DDBJ whole genome shotgun (WGS) entry which is preliminary data.</text>
</comment>
<sequence length="93" mass="10277">MHSLFTASSRLYELELSAPQATVLVEAWWGVEALDEGMELVVDVLSPDAFIPLKSFLGARAVLWTAQADGQRSRRSALVREAWRLDADGGFAR</sequence>
<reference evidence="1 2" key="1">
    <citation type="submission" date="2018-03" db="EMBL/GenBank/DDBJ databases">
        <authorList>
            <person name="Keele B.F."/>
        </authorList>
    </citation>
    <scope>NUCLEOTIDE SEQUENCE [LARGE SCALE GENOMIC DNA]</scope>
    <source>
        <strain evidence="1 2">D20</strain>
    </source>
</reference>
<dbReference type="AlphaFoldDB" id="A0A2T4IGG1"/>
<dbReference type="SUPFAM" id="SSF69279">
    <property type="entry name" value="Phage tail proteins"/>
    <property type="match status" value="1"/>
</dbReference>